<gene>
    <name evidence="1" type="ORF">EDS130_LOCUS2364</name>
    <name evidence="2" type="ORF">XAT740_LOCUS5670</name>
</gene>
<keyword evidence="3" id="KW-1185">Reference proteome</keyword>
<evidence type="ECO:0000313" key="2">
    <source>
        <dbReference type="EMBL" id="CAF0854774.1"/>
    </source>
</evidence>
<dbReference type="EMBL" id="CAJNOJ010000005">
    <property type="protein sequence ID" value="CAF0752478.1"/>
    <property type="molecule type" value="Genomic_DNA"/>
</dbReference>
<dbReference type="EMBL" id="CAJNOR010000248">
    <property type="protein sequence ID" value="CAF0854774.1"/>
    <property type="molecule type" value="Genomic_DNA"/>
</dbReference>
<dbReference type="Proteomes" id="UP000663828">
    <property type="component" value="Unassembled WGS sequence"/>
</dbReference>
<evidence type="ECO:0000313" key="3">
    <source>
        <dbReference type="Proteomes" id="UP000663828"/>
    </source>
</evidence>
<dbReference type="Proteomes" id="UP000663852">
    <property type="component" value="Unassembled WGS sequence"/>
</dbReference>
<accession>A0A813PEZ3</accession>
<dbReference type="AlphaFoldDB" id="A0A813PEZ3"/>
<sequence length="208" mass="24375">MFFFLSCTLFSSNYVVIVDHVKNIYHTIERLLDRKSPLFRFTHDQFNSEQISGKNRDHICEILTENFERIRLCLGVKTLDGYYNNPLSDSQLYTPYPPNFMHSTESLNLNSSNSNRAFTDLNLRMSKRSINSTTPMFKINYALVNRVVLNWPLLFTHIIAQLKSSIIYHFVTLRFEFQSNSSTSLTDEERLAVGRLIELLPPFFNEKK</sequence>
<proteinExistence type="predicted"/>
<name>A0A813PEZ3_ADIRI</name>
<dbReference type="OrthoDB" id="10018513at2759"/>
<comment type="caution">
    <text evidence="1">The sequence shown here is derived from an EMBL/GenBank/DDBJ whole genome shotgun (WGS) entry which is preliminary data.</text>
</comment>
<evidence type="ECO:0000313" key="4">
    <source>
        <dbReference type="Proteomes" id="UP000663852"/>
    </source>
</evidence>
<reference evidence="1" key="1">
    <citation type="submission" date="2021-02" db="EMBL/GenBank/DDBJ databases">
        <authorList>
            <person name="Nowell W R."/>
        </authorList>
    </citation>
    <scope>NUCLEOTIDE SEQUENCE</scope>
</reference>
<protein>
    <submittedName>
        <fullName evidence="1">Uncharacterized protein</fullName>
    </submittedName>
</protein>
<evidence type="ECO:0000313" key="1">
    <source>
        <dbReference type="EMBL" id="CAF0752478.1"/>
    </source>
</evidence>
<organism evidence="1 4">
    <name type="scientific">Adineta ricciae</name>
    <name type="common">Rotifer</name>
    <dbReference type="NCBI Taxonomy" id="249248"/>
    <lineage>
        <taxon>Eukaryota</taxon>
        <taxon>Metazoa</taxon>
        <taxon>Spiralia</taxon>
        <taxon>Gnathifera</taxon>
        <taxon>Rotifera</taxon>
        <taxon>Eurotatoria</taxon>
        <taxon>Bdelloidea</taxon>
        <taxon>Adinetida</taxon>
        <taxon>Adinetidae</taxon>
        <taxon>Adineta</taxon>
    </lineage>
</organism>